<proteinExistence type="predicted"/>
<evidence type="ECO:0008006" key="4">
    <source>
        <dbReference type="Google" id="ProtNLM"/>
    </source>
</evidence>
<evidence type="ECO:0000313" key="3">
    <source>
        <dbReference type="Proteomes" id="UP001642484"/>
    </source>
</evidence>
<protein>
    <recommendedName>
        <fullName evidence="4">Mediator of RNA polymerase II transcription subunit 25</fullName>
    </recommendedName>
</protein>
<feature type="region of interest" description="Disordered" evidence="1">
    <location>
        <begin position="100"/>
        <end position="120"/>
    </location>
</feature>
<dbReference type="Proteomes" id="UP001642484">
    <property type="component" value="Unassembled WGS sequence"/>
</dbReference>
<keyword evidence="3" id="KW-1185">Reference proteome</keyword>
<gene>
    <name evidence="2" type="ORF">CCMP2556_LOCUS46516</name>
</gene>
<reference evidence="2 3" key="1">
    <citation type="submission" date="2024-02" db="EMBL/GenBank/DDBJ databases">
        <authorList>
            <person name="Chen Y."/>
            <person name="Shah S."/>
            <person name="Dougan E. K."/>
            <person name="Thang M."/>
            <person name="Chan C."/>
        </authorList>
    </citation>
    <scope>NUCLEOTIDE SEQUENCE [LARGE SCALE GENOMIC DNA]</scope>
</reference>
<accession>A0ABP0RG70</accession>
<sequence>MASGSGLLGPAPNNAFNSNPKHGPVMGQSVVLPKPAATGMGGMAAMGGMPASLQARSPDANRLARLQAILTRFEVSIAEANDLAVLEDYEIVLILDDSGSMNAGSKPPGQRSLTEDGASTTRWEELKETTALLVEIACCFDKFLFLSFHSALSQERLRPTLGRQLRSSTAGLHPFNRVPQHGGVTLRW</sequence>
<name>A0ABP0RG70_9DINO</name>
<organism evidence="2 3">
    <name type="scientific">Durusdinium trenchii</name>
    <dbReference type="NCBI Taxonomy" id="1381693"/>
    <lineage>
        <taxon>Eukaryota</taxon>
        <taxon>Sar</taxon>
        <taxon>Alveolata</taxon>
        <taxon>Dinophyceae</taxon>
        <taxon>Suessiales</taxon>
        <taxon>Symbiodiniaceae</taxon>
        <taxon>Durusdinium</taxon>
    </lineage>
</organism>
<evidence type="ECO:0000256" key="1">
    <source>
        <dbReference type="SAM" id="MobiDB-lite"/>
    </source>
</evidence>
<feature type="region of interest" description="Disordered" evidence="1">
    <location>
        <begin position="1"/>
        <end position="29"/>
    </location>
</feature>
<comment type="caution">
    <text evidence="2">The sequence shown here is derived from an EMBL/GenBank/DDBJ whole genome shotgun (WGS) entry which is preliminary data.</text>
</comment>
<dbReference type="EMBL" id="CAXAMN010025805">
    <property type="protein sequence ID" value="CAK9098152.1"/>
    <property type="molecule type" value="Genomic_DNA"/>
</dbReference>
<evidence type="ECO:0000313" key="2">
    <source>
        <dbReference type="EMBL" id="CAK9098152.1"/>
    </source>
</evidence>